<dbReference type="PANTHER" id="PTHR41536:SF1">
    <property type="entry name" value="PKHD-TYPE HYDROXYLASE YBIX"/>
    <property type="match status" value="1"/>
</dbReference>
<reference evidence="8 9" key="1">
    <citation type="journal article" date="2007" name="PLoS Genet.">
        <title>Patterns and implications of gene gain and loss in the evolution of Prochlorococcus.</title>
        <authorList>
            <person name="Kettler G.C."/>
            <person name="Martiny A.C."/>
            <person name="Huang K."/>
            <person name="Zucker J."/>
            <person name="Coleman M.L."/>
            <person name="Rodrigue S."/>
            <person name="Chen F."/>
            <person name="Lapidus A."/>
            <person name="Ferriera S."/>
            <person name="Johnson J."/>
            <person name="Steglich C."/>
            <person name="Church G.M."/>
            <person name="Richardson P."/>
            <person name="Chisholm S.W."/>
        </authorList>
    </citation>
    <scope>NUCLEOTIDE SEQUENCE [LARGE SCALE GENOMIC DNA]</scope>
    <source>
        <strain evidence="8 9">MIT 9301</strain>
    </source>
</reference>
<dbReference type="SUPFAM" id="SSF51197">
    <property type="entry name" value="Clavaminate synthase-like"/>
    <property type="match status" value="1"/>
</dbReference>
<evidence type="ECO:0000259" key="7">
    <source>
        <dbReference type="PROSITE" id="PS51471"/>
    </source>
</evidence>
<keyword evidence="4" id="KW-0223">Dioxygenase</keyword>
<dbReference type="Proteomes" id="UP000001430">
    <property type="component" value="Chromosome"/>
</dbReference>
<dbReference type="AlphaFoldDB" id="A3PDM8"/>
<evidence type="ECO:0000256" key="3">
    <source>
        <dbReference type="ARBA" id="ARBA00022896"/>
    </source>
</evidence>
<dbReference type="SMART" id="SM00702">
    <property type="entry name" value="P4Hc"/>
    <property type="match status" value="1"/>
</dbReference>
<keyword evidence="5" id="KW-0560">Oxidoreductase</keyword>
<dbReference type="KEGG" id="pmg:P9301_12301"/>
<dbReference type="eggNOG" id="COG3751">
    <property type="taxonomic scope" value="Bacteria"/>
</dbReference>
<sequence length="186" mass="21579">MKYGDRCRVIELKGDFLRKIDNTTSNMDLQIEKSLVNEGDPNIRISKQAWIKEASFCKLFFDIGQKVNELCKWNFDIKGIEPIQYGIYSDGGKYDWHVDQGAKMFLKGGSVRKISMTLFINNPDEYEGGEFDLELFPPEKEPRYETFKLKKGSAIFFQSDVWHRVRPVSSGVRKSLVAWYSGPPFR</sequence>
<dbReference type="InterPro" id="IPR023550">
    <property type="entry name" value="PKHD_hydroxylase"/>
</dbReference>
<dbReference type="InterPro" id="IPR006620">
    <property type="entry name" value="Pro_4_hyd_alph"/>
</dbReference>
<dbReference type="GO" id="GO:0016706">
    <property type="term" value="F:2-oxoglutarate-dependent dioxygenase activity"/>
    <property type="evidence" value="ECO:0007669"/>
    <property type="project" value="InterPro"/>
</dbReference>
<evidence type="ECO:0000256" key="5">
    <source>
        <dbReference type="ARBA" id="ARBA00023002"/>
    </source>
</evidence>
<dbReference type="GO" id="GO:0005506">
    <property type="term" value="F:iron ion binding"/>
    <property type="evidence" value="ECO:0007669"/>
    <property type="project" value="InterPro"/>
</dbReference>
<dbReference type="GO" id="GO:0006879">
    <property type="term" value="P:intracellular iron ion homeostasis"/>
    <property type="evidence" value="ECO:0007669"/>
    <property type="project" value="TreeGrafter"/>
</dbReference>
<dbReference type="Gene3D" id="2.60.120.620">
    <property type="entry name" value="q2cbj1_9rhob like domain"/>
    <property type="match status" value="1"/>
</dbReference>
<evidence type="ECO:0000313" key="9">
    <source>
        <dbReference type="Proteomes" id="UP000001430"/>
    </source>
</evidence>
<dbReference type="HOGENOM" id="CLU_106572_0_0_3"/>
<dbReference type="STRING" id="167546.P9301_12301"/>
<dbReference type="GO" id="GO:0006974">
    <property type="term" value="P:DNA damage response"/>
    <property type="evidence" value="ECO:0007669"/>
    <property type="project" value="TreeGrafter"/>
</dbReference>
<keyword evidence="3" id="KW-0847">Vitamin C</keyword>
<dbReference type="PANTHER" id="PTHR41536">
    <property type="entry name" value="PKHD-TYPE HYDROXYLASE YBIX"/>
    <property type="match status" value="1"/>
</dbReference>
<dbReference type="InterPro" id="IPR005123">
    <property type="entry name" value="Oxoglu/Fe-dep_dioxygenase_dom"/>
</dbReference>
<keyword evidence="6" id="KW-0408">Iron</keyword>
<keyword evidence="9" id="KW-1185">Reference proteome</keyword>
<gene>
    <name evidence="8" type="ordered locus">P9301_12301</name>
</gene>
<feature type="domain" description="Fe2OG dioxygenase" evidence="7">
    <location>
        <begin position="79"/>
        <end position="182"/>
    </location>
</feature>
<accession>A3PDM8</accession>
<evidence type="ECO:0000256" key="6">
    <source>
        <dbReference type="ARBA" id="ARBA00023004"/>
    </source>
</evidence>
<name>A3PDM8_PROM0</name>
<protein>
    <recommendedName>
        <fullName evidence="7">Fe2OG dioxygenase domain-containing protein</fullName>
    </recommendedName>
</protein>
<dbReference type="Pfam" id="PF13640">
    <property type="entry name" value="2OG-FeII_Oxy_3"/>
    <property type="match status" value="1"/>
</dbReference>
<dbReference type="EMBL" id="CP000576">
    <property type="protein sequence ID" value="ABO17853.1"/>
    <property type="molecule type" value="Genomic_DNA"/>
</dbReference>
<evidence type="ECO:0000256" key="1">
    <source>
        <dbReference type="ARBA" id="ARBA00001961"/>
    </source>
</evidence>
<organism evidence="8 9">
    <name type="scientific">Prochlorococcus marinus (strain MIT 9301)</name>
    <dbReference type="NCBI Taxonomy" id="167546"/>
    <lineage>
        <taxon>Bacteria</taxon>
        <taxon>Bacillati</taxon>
        <taxon>Cyanobacteriota</taxon>
        <taxon>Cyanophyceae</taxon>
        <taxon>Synechococcales</taxon>
        <taxon>Prochlorococcaceae</taxon>
        <taxon>Prochlorococcus</taxon>
    </lineage>
</organism>
<comment type="cofactor">
    <cofactor evidence="1">
        <name>L-ascorbate</name>
        <dbReference type="ChEBI" id="CHEBI:38290"/>
    </cofactor>
</comment>
<dbReference type="GO" id="GO:0031418">
    <property type="term" value="F:L-ascorbic acid binding"/>
    <property type="evidence" value="ECO:0007669"/>
    <property type="project" value="UniProtKB-KW"/>
</dbReference>
<dbReference type="PROSITE" id="PS51471">
    <property type="entry name" value="FE2OG_OXY"/>
    <property type="match status" value="1"/>
</dbReference>
<dbReference type="InterPro" id="IPR044862">
    <property type="entry name" value="Pro_4_hyd_alph_FE2OG_OXY"/>
</dbReference>
<dbReference type="OrthoDB" id="9812472at2"/>
<proteinExistence type="predicted"/>
<evidence type="ECO:0000256" key="4">
    <source>
        <dbReference type="ARBA" id="ARBA00022964"/>
    </source>
</evidence>
<keyword evidence="2" id="KW-0479">Metal-binding</keyword>
<dbReference type="RefSeq" id="WP_011863179.1">
    <property type="nucleotide sequence ID" value="NC_009091.1"/>
</dbReference>
<evidence type="ECO:0000256" key="2">
    <source>
        <dbReference type="ARBA" id="ARBA00022723"/>
    </source>
</evidence>
<evidence type="ECO:0000313" key="8">
    <source>
        <dbReference type="EMBL" id="ABO17853.1"/>
    </source>
</evidence>